<dbReference type="InterPro" id="IPR036097">
    <property type="entry name" value="HisK_dim/P_sf"/>
</dbReference>
<evidence type="ECO:0000313" key="11">
    <source>
        <dbReference type="EMBL" id="MBB4703549.1"/>
    </source>
</evidence>
<evidence type="ECO:0000256" key="6">
    <source>
        <dbReference type="ARBA" id="ARBA00022679"/>
    </source>
</evidence>
<dbReference type="Proteomes" id="UP000542210">
    <property type="component" value="Unassembled WGS sequence"/>
</dbReference>
<dbReference type="RefSeq" id="WP_184884046.1">
    <property type="nucleotide sequence ID" value="NZ_BOOV01000001.1"/>
</dbReference>
<evidence type="ECO:0000256" key="5">
    <source>
        <dbReference type="ARBA" id="ARBA00022553"/>
    </source>
</evidence>
<evidence type="ECO:0000313" key="12">
    <source>
        <dbReference type="Proteomes" id="UP000542210"/>
    </source>
</evidence>
<feature type="domain" description="Histidine kinase/HSP90-like ATPase" evidence="10">
    <location>
        <begin position="183"/>
        <end position="272"/>
    </location>
</feature>
<evidence type="ECO:0000256" key="1">
    <source>
        <dbReference type="ARBA" id="ARBA00000085"/>
    </source>
</evidence>
<keyword evidence="4" id="KW-0472">Membrane</keyword>
<keyword evidence="6" id="KW-0808">Transferase</keyword>
<dbReference type="PANTHER" id="PTHR44936:SF9">
    <property type="entry name" value="SENSOR PROTEIN CREC"/>
    <property type="match status" value="1"/>
</dbReference>
<dbReference type="Gene3D" id="3.30.565.10">
    <property type="entry name" value="Histidine kinase-like ATPase, C-terminal domain"/>
    <property type="match status" value="1"/>
</dbReference>
<accession>A0A7W7DBJ3</accession>
<dbReference type="SUPFAM" id="SSF47384">
    <property type="entry name" value="Homodimeric domain of signal transducing histidine kinase"/>
    <property type="match status" value="1"/>
</dbReference>
<reference evidence="11 12" key="1">
    <citation type="submission" date="2020-08" db="EMBL/GenBank/DDBJ databases">
        <title>Sequencing the genomes of 1000 actinobacteria strains.</title>
        <authorList>
            <person name="Klenk H.-P."/>
        </authorList>
    </citation>
    <scope>NUCLEOTIDE SEQUENCE [LARGE SCALE GENOMIC DNA]</scope>
    <source>
        <strain evidence="11 12">DSM 45784</strain>
    </source>
</reference>
<gene>
    <name evidence="11" type="ORF">BJ982_005093</name>
</gene>
<dbReference type="GO" id="GO:0005886">
    <property type="term" value="C:plasma membrane"/>
    <property type="evidence" value="ECO:0007669"/>
    <property type="project" value="UniProtKB-SubCell"/>
</dbReference>
<dbReference type="InterPro" id="IPR003594">
    <property type="entry name" value="HATPase_dom"/>
</dbReference>
<protein>
    <recommendedName>
        <fullName evidence="3">histidine kinase</fullName>
        <ecNumber evidence="3">2.7.13.3</ecNumber>
    </recommendedName>
</protein>
<dbReference type="EMBL" id="JACHND010000001">
    <property type="protein sequence ID" value="MBB4703549.1"/>
    <property type="molecule type" value="Genomic_DNA"/>
</dbReference>
<dbReference type="InterPro" id="IPR003661">
    <property type="entry name" value="HisK_dim/P_dom"/>
</dbReference>
<keyword evidence="7 11" id="KW-0418">Kinase</keyword>
<sequence>MEQITRTRGRCDPAHARPLRAPGAVPGNMSVTTPWGCPCAAEDMRPAAAGGPFGRRASARWPVPAAEAAAEKGPRAAAEEGHRFDADVAHALRTSVAAIRAELEEARLHPGETDPGDLAARALAGVDRLEAIISDLAALDDPRPGEPAAPEPTDLLTLAGEQAARRAGVRVSGTAGILVDAVRPRLAQVVGILLDLAARHDGVVRVEASRDGVTARLTVGGGPDPRGPFRRFARLDAAGLPQSEGAGLALALARALAHEGTLWVRGRPGEGKNEDSGGSGVAFLLCLPAAPAQSAENARSHDGRDHPGRHVR</sequence>
<dbReference type="PANTHER" id="PTHR44936">
    <property type="entry name" value="SENSOR PROTEIN CREC"/>
    <property type="match status" value="1"/>
</dbReference>
<dbReference type="GO" id="GO:0000155">
    <property type="term" value="F:phosphorelay sensor kinase activity"/>
    <property type="evidence" value="ECO:0007669"/>
    <property type="project" value="InterPro"/>
</dbReference>
<dbReference type="AlphaFoldDB" id="A0A7W7DBJ3"/>
<evidence type="ECO:0000256" key="3">
    <source>
        <dbReference type="ARBA" id="ARBA00012438"/>
    </source>
</evidence>
<dbReference type="InterPro" id="IPR036890">
    <property type="entry name" value="HATPase_C_sf"/>
</dbReference>
<comment type="catalytic activity">
    <reaction evidence="1">
        <text>ATP + protein L-histidine = ADP + protein N-phospho-L-histidine.</text>
        <dbReference type="EC" id="2.7.13.3"/>
    </reaction>
</comment>
<comment type="caution">
    <text evidence="11">The sequence shown here is derived from an EMBL/GenBank/DDBJ whole genome shotgun (WGS) entry which is preliminary data.</text>
</comment>
<dbReference type="InterPro" id="IPR050980">
    <property type="entry name" value="2C_sensor_his_kinase"/>
</dbReference>
<comment type="subcellular location">
    <subcellularLocation>
        <location evidence="2">Cell membrane</location>
        <topology evidence="2">Multi-pass membrane protein</topology>
    </subcellularLocation>
</comment>
<evidence type="ECO:0000256" key="4">
    <source>
        <dbReference type="ARBA" id="ARBA00022475"/>
    </source>
</evidence>
<evidence type="ECO:0000256" key="2">
    <source>
        <dbReference type="ARBA" id="ARBA00004651"/>
    </source>
</evidence>
<dbReference type="CDD" id="cd00082">
    <property type="entry name" value="HisKA"/>
    <property type="match status" value="1"/>
</dbReference>
<dbReference type="SUPFAM" id="SSF55874">
    <property type="entry name" value="ATPase domain of HSP90 chaperone/DNA topoisomerase II/histidine kinase"/>
    <property type="match status" value="1"/>
</dbReference>
<keyword evidence="5" id="KW-0597">Phosphoprotein</keyword>
<dbReference type="Pfam" id="PF02518">
    <property type="entry name" value="HATPase_c"/>
    <property type="match status" value="1"/>
</dbReference>
<evidence type="ECO:0000256" key="9">
    <source>
        <dbReference type="SAM" id="MobiDB-lite"/>
    </source>
</evidence>
<feature type="region of interest" description="Disordered" evidence="9">
    <location>
        <begin position="1"/>
        <end position="27"/>
    </location>
</feature>
<evidence type="ECO:0000256" key="8">
    <source>
        <dbReference type="ARBA" id="ARBA00023012"/>
    </source>
</evidence>
<organism evidence="11 12">
    <name type="scientific">Sphaerisporangium siamense</name>
    <dbReference type="NCBI Taxonomy" id="795645"/>
    <lineage>
        <taxon>Bacteria</taxon>
        <taxon>Bacillati</taxon>
        <taxon>Actinomycetota</taxon>
        <taxon>Actinomycetes</taxon>
        <taxon>Streptosporangiales</taxon>
        <taxon>Streptosporangiaceae</taxon>
        <taxon>Sphaerisporangium</taxon>
    </lineage>
</organism>
<evidence type="ECO:0000256" key="7">
    <source>
        <dbReference type="ARBA" id="ARBA00022777"/>
    </source>
</evidence>
<proteinExistence type="predicted"/>
<keyword evidence="4" id="KW-1003">Cell membrane</keyword>
<dbReference type="EC" id="2.7.13.3" evidence="3"/>
<name>A0A7W7DBJ3_9ACTN</name>
<keyword evidence="12" id="KW-1185">Reference proteome</keyword>
<keyword evidence="8" id="KW-0902">Two-component regulatory system</keyword>
<evidence type="ECO:0000259" key="10">
    <source>
        <dbReference type="Pfam" id="PF02518"/>
    </source>
</evidence>